<evidence type="ECO:0000313" key="1">
    <source>
        <dbReference type="EMBL" id="MDR6241686.1"/>
    </source>
</evidence>
<organism evidence="1 2">
    <name type="scientific">Aureibacter tunicatorum</name>
    <dbReference type="NCBI Taxonomy" id="866807"/>
    <lineage>
        <taxon>Bacteria</taxon>
        <taxon>Pseudomonadati</taxon>
        <taxon>Bacteroidota</taxon>
        <taxon>Cytophagia</taxon>
        <taxon>Cytophagales</taxon>
        <taxon>Persicobacteraceae</taxon>
        <taxon>Aureibacter</taxon>
    </lineage>
</organism>
<keyword evidence="2" id="KW-1185">Reference proteome</keyword>
<name>A0AAE3XPI5_9BACT</name>
<accession>A0AAE3XPI5</accession>
<protein>
    <submittedName>
        <fullName evidence="1">Uncharacterized protein</fullName>
    </submittedName>
</protein>
<comment type="caution">
    <text evidence="1">The sequence shown here is derived from an EMBL/GenBank/DDBJ whole genome shotgun (WGS) entry which is preliminary data.</text>
</comment>
<dbReference type="Proteomes" id="UP001185092">
    <property type="component" value="Unassembled WGS sequence"/>
</dbReference>
<reference evidence="1" key="1">
    <citation type="submission" date="2023-07" db="EMBL/GenBank/DDBJ databases">
        <title>Genomic Encyclopedia of Type Strains, Phase IV (KMG-IV): sequencing the most valuable type-strain genomes for metagenomic binning, comparative biology and taxonomic classification.</title>
        <authorList>
            <person name="Goeker M."/>
        </authorList>
    </citation>
    <scope>NUCLEOTIDE SEQUENCE</scope>
    <source>
        <strain evidence="1">DSM 26174</strain>
    </source>
</reference>
<proteinExistence type="predicted"/>
<gene>
    <name evidence="1" type="ORF">HNQ88_004773</name>
</gene>
<evidence type="ECO:0000313" key="2">
    <source>
        <dbReference type="Proteomes" id="UP001185092"/>
    </source>
</evidence>
<sequence length="30" mass="3873">MKKAPYMEPFLLFIDLDSNYWCYYYFSLFY</sequence>
<dbReference type="AlphaFoldDB" id="A0AAE3XPI5"/>
<dbReference type="EMBL" id="JAVDQD010000010">
    <property type="protein sequence ID" value="MDR6241686.1"/>
    <property type="molecule type" value="Genomic_DNA"/>
</dbReference>